<sequence length="148" mass="16293">MCKNERAEVLGMSLLGVCCRFPVGTCAGAGDVTPVEGAQTASQAPCEGRDGLRATIPFIAHSRSQVGSQWNTGESAYGRWPLQTCEWRKGIHQICSKRPRHQWPWQKADPNAITQNAGRVECRMVAPAAELRCRFYRLLSTVKQSSSS</sequence>
<evidence type="ECO:0000313" key="2">
    <source>
        <dbReference type="Proteomes" id="UP000837857"/>
    </source>
</evidence>
<accession>A0ABN8J5X0</accession>
<proteinExistence type="predicted"/>
<protein>
    <recommendedName>
        <fullName evidence="3">Secreted protein</fullName>
    </recommendedName>
</protein>
<gene>
    <name evidence="1" type="ORF">IPOD504_LOCUS16319</name>
</gene>
<dbReference type="Proteomes" id="UP000837857">
    <property type="component" value="Chromosome 8"/>
</dbReference>
<evidence type="ECO:0008006" key="3">
    <source>
        <dbReference type="Google" id="ProtNLM"/>
    </source>
</evidence>
<name>A0ABN8J5X0_9NEOP</name>
<dbReference type="EMBL" id="OW152820">
    <property type="protein sequence ID" value="CAH2074902.1"/>
    <property type="molecule type" value="Genomic_DNA"/>
</dbReference>
<feature type="non-terminal residue" evidence="1">
    <location>
        <position position="148"/>
    </location>
</feature>
<organism evidence="1 2">
    <name type="scientific">Iphiclides podalirius</name>
    <name type="common">scarce swallowtail</name>
    <dbReference type="NCBI Taxonomy" id="110791"/>
    <lineage>
        <taxon>Eukaryota</taxon>
        <taxon>Metazoa</taxon>
        <taxon>Ecdysozoa</taxon>
        <taxon>Arthropoda</taxon>
        <taxon>Hexapoda</taxon>
        <taxon>Insecta</taxon>
        <taxon>Pterygota</taxon>
        <taxon>Neoptera</taxon>
        <taxon>Endopterygota</taxon>
        <taxon>Lepidoptera</taxon>
        <taxon>Glossata</taxon>
        <taxon>Ditrysia</taxon>
        <taxon>Papilionoidea</taxon>
        <taxon>Papilionidae</taxon>
        <taxon>Papilioninae</taxon>
        <taxon>Iphiclides</taxon>
    </lineage>
</organism>
<reference evidence="1" key="1">
    <citation type="submission" date="2022-03" db="EMBL/GenBank/DDBJ databases">
        <authorList>
            <person name="Martin H S."/>
        </authorList>
    </citation>
    <scope>NUCLEOTIDE SEQUENCE</scope>
</reference>
<keyword evidence="2" id="KW-1185">Reference proteome</keyword>
<evidence type="ECO:0000313" key="1">
    <source>
        <dbReference type="EMBL" id="CAH2074902.1"/>
    </source>
</evidence>